<organism evidence="1 2">
    <name type="scientific">Azospirillum thermophilum</name>
    <dbReference type="NCBI Taxonomy" id="2202148"/>
    <lineage>
        <taxon>Bacteria</taxon>
        <taxon>Pseudomonadati</taxon>
        <taxon>Pseudomonadota</taxon>
        <taxon>Alphaproteobacteria</taxon>
        <taxon>Rhodospirillales</taxon>
        <taxon>Azospirillaceae</taxon>
        <taxon>Azospirillum</taxon>
    </lineage>
</organism>
<keyword evidence="2" id="KW-1185">Reference proteome</keyword>
<protein>
    <submittedName>
        <fullName evidence="1">Uncharacterized protein</fullName>
    </submittedName>
</protein>
<evidence type="ECO:0000313" key="1">
    <source>
        <dbReference type="EMBL" id="AWK85059.1"/>
    </source>
</evidence>
<dbReference type="AlphaFoldDB" id="A0A2S2CKV2"/>
<gene>
    <name evidence="1" type="ORF">DEW08_01645</name>
</gene>
<reference evidence="2" key="1">
    <citation type="submission" date="2018-05" db="EMBL/GenBank/DDBJ databases">
        <title>Azospirillum thermophila sp. nov., a novel isolated from hot spring.</title>
        <authorList>
            <person name="Zhao Z."/>
        </authorList>
    </citation>
    <scope>NUCLEOTIDE SEQUENCE [LARGE SCALE GENOMIC DNA]</scope>
    <source>
        <strain evidence="2">CFH 70021</strain>
    </source>
</reference>
<evidence type="ECO:0000313" key="2">
    <source>
        <dbReference type="Proteomes" id="UP000245629"/>
    </source>
</evidence>
<sequence length="71" mass="7887">MIRRDDIPDDLGHTLAVVMSAKLDAYKAQYRAMVASRLVEIRDGYEPGSPEHKVLDAVLRRIGAAPRNPEA</sequence>
<accession>A0A2S2CKV2</accession>
<dbReference type="EMBL" id="CP029352">
    <property type="protein sequence ID" value="AWK85059.1"/>
    <property type="molecule type" value="Genomic_DNA"/>
</dbReference>
<dbReference type="RefSeq" id="WP_109323916.1">
    <property type="nucleotide sequence ID" value="NZ_CP029352.1"/>
</dbReference>
<name>A0A2S2CKV2_9PROT</name>
<dbReference type="KEGG" id="azz:DEW08_01645"/>
<dbReference type="Proteomes" id="UP000245629">
    <property type="component" value="Chromosome 1"/>
</dbReference>
<proteinExistence type="predicted"/>